<dbReference type="RefSeq" id="WP_295657413.1">
    <property type="nucleotide sequence ID" value="NZ_CADCUP010000068.1"/>
</dbReference>
<dbReference type="Gene3D" id="3.30.70.1430">
    <property type="entry name" value="Multidrug efflux transporter AcrB pore domain"/>
    <property type="match status" value="2"/>
</dbReference>
<dbReference type="Pfam" id="PF00873">
    <property type="entry name" value="ACR_tran"/>
    <property type="match status" value="1"/>
</dbReference>
<name>A0A6J4NFL5_9ACTN</name>
<feature type="transmembrane region" description="Helical" evidence="1">
    <location>
        <begin position="918"/>
        <end position="935"/>
    </location>
</feature>
<dbReference type="Gene3D" id="1.20.1640.10">
    <property type="entry name" value="Multidrug efflux transporter AcrB transmembrane domain"/>
    <property type="match status" value="2"/>
</dbReference>
<feature type="transmembrane region" description="Helical" evidence="1">
    <location>
        <begin position="893"/>
        <end position="912"/>
    </location>
</feature>
<keyword evidence="1" id="KW-0472">Membrane</keyword>
<sequence length="1040" mass="111632">MMHWIILTSLRLRTLVVLAGSVLMVGGMLQLSKAPVDVFPEFAPPKVEIQTACVGLSAAEVEELITVPLEQSLAGVPGLDVLRSKSVGQLSSVTLLFEPGTDIMEARQLVQERVASVTPSLPAWATPPHMIQPLSSTSRVLKIGVSSDTLDTIKLSHLTRWKIRDNLMRVPGVANVAVWGNRKTQYQILVDPPRLHRQGVTLDDVRNAAADAVESGLLAYRPGAALGTGGFVETGGQRLGIEHVSAVGRPEQLGAVTVRNREGRVLRIDEVATVAVGHQPLIGDAVVDGGPGLLLIVEKFPWANTLQVTEGVEEQLELIRPALTNVHIDSTIFRPATFIETSVDNLTTALLIGILLVIVVLMLFLYEWRTALISVVAIPLSLVVAGLVLYHQGSTINTMVLAGFVISVGVVVDDAIIDIENIWRRLKLARATGDTTPTAKIIVEASVEVRRAIVYATFINIAAITPVFFLEGLSGAFFRPLVTSYALALLASMAVALTVTPALGLMLLRRHGLLRRESPLKVLLVGWYVRGLRRVTRTTRPAYFVVAGLALLAVVGTPQLGQSLLPDFKERDFLMHWVTKPGTSLQEEVRITTRSAEGLGAIPGVRNFGAHIGQASNADEVVGPEFGENWISVDPDADYDKTLAAVQAEVNGYPGLYRDVQTYLKERIREVLTGTDEAIVVRISGDELDVLGDVADRLEDVVAEVPGVEAPQAELLTAVPQIEVEVDLDRAQRFGLKPGDVRRAAATLVAGIEVADVYQSGRTYDINVYGVPDVRHSVGSIRRMLIDTPTGAQVRLDRVADVEVRATPNAIVREAGTRRMDVTAGVAGADIGGVAEDIERRIADIDLPPGYSVEVLGEHAEREAAQRTLLLTGGAALLSIFLLLHLAFSSLRLALLFFPTLLMALVGGILAALATGGIVSLGSLVGFLTVFGIAARNGIMMISHFQHLEEVEGEPFGRDLVLRGAAERLSPILMTAGATAFALIPLVVAGAIPGHEIEHPMAIVILGGLATSTLLNLFVVPPLYLRFARPRPRVPSALTA</sequence>
<dbReference type="PANTHER" id="PTHR32063">
    <property type="match status" value="1"/>
</dbReference>
<feature type="transmembrane region" description="Helical" evidence="1">
    <location>
        <begin position="482"/>
        <end position="508"/>
    </location>
</feature>
<dbReference type="Gene3D" id="3.30.70.1320">
    <property type="entry name" value="Multidrug efflux transporter AcrB pore domain like"/>
    <property type="match status" value="1"/>
</dbReference>
<feature type="transmembrane region" description="Helical" evidence="1">
    <location>
        <begin position="346"/>
        <end position="365"/>
    </location>
</feature>
<dbReference type="Gene3D" id="3.30.70.1440">
    <property type="entry name" value="Multidrug efflux transporter AcrB pore domain"/>
    <property type="match status" value="1"/>
</dbReference>
<keyword evidence="1" id="KW-1133">Transmembrane helix</keyword>
<dbReference type="EMBL" id="CADCUP010000068">
    <property type="protein sequence ID" value="CAA9381354.1"/>
    <property type="molecule type" value="Genomic_DNA"/>
</dbReference>
<dbReference type="SUPFAM" id="SSF82714">
    <property type="entry name" value="Multidrug efflux transporter AcrB TolC docking domain, DN and DC subdomains"/>
    <property type="match status" value="2"/>
</dbReference>
<dbReference type="InterPro" id="IPR027463">
    <property type="entry name" value="AcrB_DN_DC_subdom"/>
</dbReference>
<feature type="transmembrane region" description="Helical" evidence="1">
    <location>
        <begin position="869"/>
        <end position="888"/>
    </location>
</feature>
<feature type="transmembrane region" description="Helical" evidence="1">
    <location>
        <begin position="396"/>
        <end position="417"/>
    </location>
</feature>
<evidence type="ECO:0000313" key="2">
    <source>
        <dbReference type="EMBL" id="CAA9381354.1"/>
    </source>
</evidence>
<feature type="transmembrane region" description="Helical" evidence="1">
    <location>
        <begin position="452"/>
        <end position="470"/>
    </location>
</feature>
<feature type="transmembrane region" description="Helical" evidence="1">
    <location>
        <begin position="542"/>
        <end position="561"/>
    </location>
</feature>
<dbReference type="SUPFAM" id="SSF82866">
    <property type="entry name" value="Multidrug efflux transporter AcrB transmembrane domain"/>
    <property type="match status" value="2"/>
</dbReference>
<dbReference type="Gene3D" id="3.30.2090.10">
    <property type="entry name" value="Multidrug efflux transporter AcrB TolC docking domain, DN and DC subdomains"/>
    <property type="match status" value="2"/>
</dbReference>
<dbReference type="GO" id="GO:0005886">
    <property type="term" value="C:plasma membrane"/>
    <property type="evidence" value="ECO:0007669"/>
    <property type="project" value="TreeGrafter"/>
</dbReference>
<reference evidence="2" key="1">
    <citation type="submission" date="2020-02" db="EMBL/GenBank/DDBJ databases">
        <authorList>
            <person name="Meier V. D."/>
        </authorList>
    </citation>
    <scope>NUCLEOTIDE SEQUENCE</scope>
    <source>
        <strain evidence="2">AVDCRST_MAG06</strain>
    </source>
</reference>
<dbReference type="SUPFAM" id="SSF82693">
    <property type="entry name" value="Multidrug efflux transporter AcrB pore domain, PN1, PN2, PC1 and PC2 subdomains"/>
    <property type="match status" value="2"/>
</dbReference>
<evidence type="ECO:0000256" key="1">
    <source>
        <dbReference type="SAM" id="Phobius"/>
    </source>
</evidence>
<dbReference type="InterPro" id="IPR001036">
    <property type="entry name" value="Acrflvin-R"/>
</dbReference>
<proteinExistence type="predicted"/>
<gene>
    <name evidence="2" type="ORF">AVDCRST_MAG06-981</name>
</gene>
<feature type="transmembrane region" description="Helical" evidence="1">
    <location>
        <begin position="1001"/>
        <end position="1025"/>
    </location>
</feature>
<organism evidence="2">
    <name type="scientific">uncultured Nocardioides sp</name>
    <dbReference type="NCBI Taxonomy" id="198441"/>
    <lineage>
        <taxon>Bacteria</taxon>
        <taxon>Bacillati</taxon>
        <taxon>Actinomycetota</taxon>
        <taxon>Actinomycetes</taxon>
        <taxon>Propionibacteriales</taxon>
        <taxon>Nocardioidaceae</taxon>
        <taxon>Nocardioides</taxon>
        <taxon>environmental samples</taxon>
    </lineage>
</organism>
<dbReference type="GO" id="GO:0042910">
    <property type="term" value="F:xenobiotic transmembrane transporter activity"/>
    <property type="evidence" value="ECO:0007669"/>
    <property type="project" value="TreeGrafter"/>
</dbReference>
<feature type="transmembrane region" description="Helical" evidence="1">
    <location>
        <begin position="372"/>
        <end position="390"/>
    </location>
</feature>
<feature type="transmembrane region" description="Helical" evidence="1">
    <location>
        <begin position="972"/>
        <end position="995"/>
    </location>
</feature>
<keyword evidence="1" id="KW-0812">Transmembrane</keyword>
<protein>
    <submittedName>
        <fullName evidence="2">Cobalt-zinc-cadmium resistance protein CzcA Cation efflux system protein CusA</fullName>
    </submittedName>
</protein>
<dbReference type="PANTHER" id="PTHR32063:SF4">
    <property type="entry name" value="SLR6043 PROTEIN"/>
    <property type="match status" value="1"/>
</dbReference>
<dbReference type="PRINTS" id="PR00702">
    <property type="entry name" value="ACRIFLAVINRP"/>
</dbReference>
<dbReference type="AlphaFoldDB" id="A0A6J4NFL5"/>
<accession>A0A6J4NFL5</accession>